<proteinExistence type="inferred from homology"/>
<keyword evidence="4 5" id="KW-0694">RNA-binding</keyword>
<dbReference type="GO" id="GO:1902626">
    <property type="term" value="P:assembly of large subunit precursor of preribosome"/>
    <property type="evidence" value="ECO:0007669"/>
    <property type="project" value="UniProtKB-UniRule"/>
</dbReference>
<comment type="function">
    <text evidence="5">Member of a network of 50S ribosomal subunit biogenesis factors which assembles along the 30S-50S interface, preventing incorrect 23S rRNA structures from forming. Promotes peptidyl transferase center (PTC) maturation.</text>
</comment>
<dbReference type="Pfam" id="PF04751">
    <property type="entry name" value="DarP"/>
    <property type="match status" value="1"/>
</dbReference>
<keyword evidence="2 5" id="KW-0690">Ribosome biogenesis</keyword>
<reference evidence="7 8" key="1">
    <citation type="submission" date="2018-10" db="EMBL/GenBank/DDBJ databases">
        <title>Genomic Encyclopedia of Type Strains, Phase IV (KMG-IV): sequencing the most valuable type-strain genomes for metagenomic binning, comparative biology and taxonomic classification.</title>
        <authorList>
            <person name="Goeker M."/>
        </authorList>
    </citation>
    <scope>NUCLEOTIDE SEQUENCE [LARGE SCALE GENOMIC DNA]</scope>
    <source>
        <strain evidence="7 8">DSM 26916</strain>
    </source>
</reference>
<dbReference type="Proteomes" id="UP000268908">
    <property type="component" value="Unassembled WGS sequence"/>
</dbReference>
<dbReference type="InterPro" id="IPR023153">
    <property type="entry name" value="DarP_sf"/>
</dbReference>
<dbReference type="SUPFAM" id="SSF158710">
    <property type="entry name" value="PSPTO4464-like"/>
    <property type="match status" value="1"/>
</dbReference>
<dbReference type="AlphaFoldDB" id="A0A497XIT8"/>
<dbReference type="GO" id="GO:0005829">
    <property type="term" value="C:cytosol"/>
    <property type="evidence" value="ECO:0007669"/>
    <property type="project" value="TreeGrafter"/>
</dbReference>
<comment type="caution">
    <text evidence="7">The sequence shown here is derived from an EMBL/GenBank/DDBJ whole genome shotgun (WGS) entry which is preliminary data.</text>
</comment>
<evidence type="ECO:0000256" key="3">
    <source>
        <dbReference type="ARBA" id="ARBA00022730"/>
    </source>
</evidence>
<evidence type="ECO:0000256" key="2">
    <source>
        <dbReference type="ARBA" id="ARBA00022517"/>
    </source>
</evidence>
<keyword evidence="3 5" id="KW-0699">rRNA-binding</keyword>
<gene>
    <name evidence="5" type="primary">darP</name>
    <name evidence="7" type="ORF">DFR35_0372</name>
</gene>
<dbReference type="HAMAP" id="MF_00765">
    <property type="entry name" value="DarP"/>
    <property type="match status" value="1"/>
</dbReference>
<protein>
    <recommendedName>
        <fullName evidence="5">Dual-action ribosomal maturation protein DarP</fullName>
    </recommendedName>
    <alternativeName>
        <fullName evidence="5">Large ribosomal subunit assembly factor DarP</fullName>
    </alternativeName>
</protein>
<evidence type="ECO:0000256" key="1">
    <source>
        <dbReference type="ARBA" id="ARBA00022490"/>
    </source>
</evidence>
<evidence type="ECO:0000256" key="6">
    <source>
        <dbReference type="SAM" id="MobiDB-lite"/>
    </source>
</evidence>
<evidence type="ECO:0000256" key="4">
    <source>
        <dbReference type="ARBA" id="ARBA00022884"/>
    </source>
</evidence>
<dbReference type="PANTHER" id="PTHR38101:SF1">
    <property type="entry name" value="UPF0307 PROTEIN YJGA"/>
    <property type="match status" value="1"/>
</dbReference>
<dbReference type="GO" id="GO:0019843">
    <property type="term" value="F:rRNA binding"/>
    <property type="evidence" value="ECO:0007669"/>
    <property type="project" value="UniProtKB-UniRule"/>
</dbReference>
<evidence type="ECO:0000313" key="7">
    <source>
        <dbReference type="EMBL" id="RLJ67822.1"/>
    </source>
</evidence>
<comment type="similarity">
    <text evidence="5">Belongs to the DarP family.</text>
</comment>
<accession>A0A497XIT8</accession>
<dbReference type="OrthoDB" id="5293604at2"/>
<comment type="subcellular location">
    <subcellularLocation>
        <location evidence="5">Cytoplasm</location>
    </subcellularLocation>
    <text evidence="5">Associates with late stage pre-50S ribosomal subunits.</text>
</comment>
<dbReference type="Gene3D" id="1.10.60.30">
    <property type="entry name" value="PSPTO4464-like domains"/>
    <property type="match status" value="2"/>
</dbReference>
<keyword evidence="1 5" id="KW-0963">Cytoplasm</keyword>
<name>A0A497XIT8_9PROT</name>
<organism evidence="7 8">
    <name type="scientific">Sulfurisoma sediminicola</name>
    <dbReference type="NCBI Taxonomy" id="1381557"/>
    <lineage>
        <taxon>Bacteria</taxon>
        <taxon>Pseudomonadati</taxon>
        <taxon>Pseudomonadota</taxon>
        <taxon>Betaproteobacteria</taxon>
        <taxon>Nitrosomonadales</taxon>
        <taxon>Sterolibacteriaceae</taxon>
        <taxon>Sulfurisoma</taxon>
    </lineage>
</organism>
<evidence type="ECO:0000313" key="8">
    <source>
        <dbReference type="Proteomes" id="UP000268908"/>
    </source>
</evidence>
<dbReference type="RefSeq" id="WP_121239781.1">
    <property type="nucleotide sequence ID" value="NZ_BHVV01000001.1"/>
</dbReference>
<evidence type="ECO:0000256" key="5">
    <source>
        <dbReference type="HAMAP-Rule" id="MF_00765"/>
    </source>
</evidence>
<dbReference type="PANTHER" id="PTHR38101">
    <property type="entry name" value="UPF0307 PROTEIN YJGA"/>
    <property type="match status" value="1"/>
</dbReference>
<dbReference type="CDD" id="cd16331">
    <property type="entry name" value="YjgA-like"/>
    <property type="match status" value="1"/>
</dbReference>
<dbReference type="GO" id="GO:0043022">
    <property type="term" value="F:ribosome binding"/>
    <property type="evidence" value="ECO:0007669"/>
    <property type="project" value="UniProtKB-UniRule"/>
</dbReference>
<dbReference type="PIRSF" id="PIRSF016183">
    <property type="entry name" value="UCP016183"/>
    <property type="match status" value="1"/>
</dbReference>
<sequence>MRHHHFPNTSQDPDQSDSDGSEDLPPSKSQRKRESTALQDMGAELVALSRDQLKKIDLPDNLRTAVRDCQRFTSHGAISRQMQYIGKLMRSIDPAPIQAALDEIKGVSAAANARQHALERLRTRLLEDEAVLGEIARDYPGTDITQLRQLRRNALKEQEHNKPPRAFREIFRVLRDLTENTKEAHDADDAGAAGE</sequence>
<dbReference type="EMBL" id="RCCI01000004">
    <property type="protein sequence ID" value="RLJ67822.1"/>
    <property type="molecule type" value="Genomic_DNA"/>
</dbReference>
<feature type="region of interest" description="Disordered" evidence="6">
    <location>
        <begin position="1"/>
        <end position="39"/>
    </location>
</feature>
<keyword evidence="8" id="KW-1185">Reference proteome</keyword>
<dbReference type="InterPro" id="IPR006839">
    <property type="entry name" value="DarP"/>
</dbReference>
<dbReference type="NCBIfam" id="NF003593">
    <property type="entry name" value="PRK05255.1-1"/>
    <property type="match status" value="1"/>
</dbReference>